<evidence type="ECO:0000259" key="5">
    <source>
        <dbReference type="Pfam" id="PF25989"/>
    </source>
</evidence>
<feature type="domain" description="Multidrug resistance protein MdtA-like barrel-sandwich hybrid" evidence="3">
    <location>
        <begin position="96"/>
        <end position="211"/>
    </location>
</feature>
<accession>A0A840USE6</accession>
<dbReference type="Gene3D" id="2.40.50.100">
    <property type="match status" value="1"/>
</dbReference>
<proteinExistence type="inferred from homology"/>
<dbReference type="InterPro" id="IPR058625">
    <property type="entry name" value="MdtA-like_BSH"/>
</dbReference>
<dbReference type="GO" id="GO:0015562">
    <property type="term" value="F:efflux transmembrane transporter activity"/>
    <property type="evidence" value="ECO:0007669"/>
    <property type="project" value="TreeGrafter"/>
</dbReference>
<evidence type="ECO:0000313" key="6">
    <source>
        <dbReference type="EMBL" id="MBB5349137.1"/>
    </source>
</evidence>
<dbReference type="Gene3D" id="2.40.420.20">
    <property type="match status" value="1"/>
</dbReference>
<dbReference type="Gene3D" id="1.10.287.470">
    <property type="entry name" value="Helix hairpin bin"/>
    <property type="match status" value="1"/>
</dbReference>
<dbReference type="SUPFAM" id="SSF111369">
    <property type="entry name" value="HlyD-like secretion proteins"/>
    <property type="match status" value="1"/>
</dbReference>
<dbReference type="EMBL" id="JACHEO010000019">
    <property type="protein sequence ID" value="MBB5349137.1"/>
    <property type="molecule type" value="Genomic_DNA"/>
</dbReference>
<feature type="domain" description="YknX-like C-terminal permuted SH3-like" evidence="5">
    <location>
        <begin position="303"/>
        <end position="371"/>
    </location>
</feature>
<dbReference type="NCBIfam" id="TIGR01730">
    <property type="entry name" value="RND_mfp"/>
    <property type="match status" value="1"/>
</dbReference>
<name>A0A840USE6_9BACT</name>
<dbReference type="Pfam" id="PF25954">
    <property type="entry name" value="Beta-barrel_RND_2"/>
    <property type="match status" value="1"/>
</dbReference>
<comment type="caution">
    <text evidence="6">The sequence shown here is derived from an EMBL/GenBank/DDBJ whole genome shotgun (WGS) entry which is preliminary data.</text>
</comment>
<dbReference type="Gene3D" id="2.40.30.170">
    <property type="match status" value="1"/>
</dbReference>
<evidence type="ECO:0000259" key="3">
    <source>
        <dbReference type="Pfam" id="PF25917"/>
    </source>
</evidence>
<dbReference type="RefSeq" id="WP_183351947.1">
    <property type="nucleotide sequence ID" value="NZ_JACHEO010000019.1"/>
</dbReference>
<keyword evidence="7" id="KW-1185">Reference proteome</keyword>
<sequence>MHDQRSAPHSTRAKFVFFVWNNLPRLLLLAIIVLIVVLAVVIKNKSALIASDKAAGLKQERPPVNVVTLLLQPTVIRDRINLPGSIEAWTALSLFSKLNGTVVEVVAREGQVVKKGDVLARIDDDDYRIAVQRARAAYDLARAEFERDRAIFAKGVIPAAEYDANRTRMETARADLANAELQLSRCTVTAPMHGIVRRLDAKVGLQLAVGDLLAEILEIDRLKAVVGIPESEVAAVRGLTAVDISLQALQDRTVAGTVHFLSASPETLARLFRLELAVDNPDGDILPGMFFRADVVKKTVPDAIVIPFYSVISRNDEQYVYVEEDGVVARRPVEIGIMEQWMVQVTSGLRPGDRLVVEGHRDVEDGQKVKIVRAATAMKDLMP</sequence>
<gene>
    <name evidence="6" type="ORF">HNQ81_002888</name>
</gene>
<dbReference type="InterPro" id="IPR058792">
    <property type="entry name" value="Beta-barrel_RND_2"/>
</dbReference>
<organism evidence="6 7">
    <name type="scientific">Desulfoprunum benzoelyticum</name>
    <dbReference type="NCBI Taxonomy" id="1506996"/>
    <lineage>
        <taxon>Bacteria</taxon>
        <taxon>Pseudomonadati</taxon>
        <taxon>Thermodesulfobacteriota</taxon>
        <taxon>Desulfobulbia</taxon>
        <taxon>Desulfobulbales</taxon>
        <taxon>Desulfobulbaceae</taxon>
        <taxon>Desulfoprunum</taxon>
    </lineage>
</organism>
<dbReference type="InterPro" id="IPR058637">
    <property type="entry name" value="YknX-like_C"/>
</dbReference>
<dbReference type="Pfam" id="PF25989">
    <property type="entry name" value="YknX_C"/>
    <property type="match status" value="1"/>
</dbReference>
<evidence type="ECO:0000256" key="1">
    <source>
        <dbReference type="ARBA" id="ARBA00009477"/>
    </source>
</evidence>
<evidence type="ECO:0000259" key="4">
    <source>
        <dbReference type="Pfam" id="PF25954"/>
    </source>
</evidence>
<evidence type="ECO:0000313" key="7">
    <source>
        <dbReference type="Proteomes" id="UP000539642"/>
    </source>
</evidence>
<reference evidence="6 7" key="1">
    <citation type="submission" date="2020-08" db="EMBL/GenBank/DDBJ databases">
        <title>Genomic Encyclopedia of Type Strains, Phase IV (KMG-IV): sequencing the most valuable type-strain genomes for metagenomic binning, comparative biology and taxonomic classification.</title>
        <authorList>
            <person name="Goeker M."/>
        </authorList>
    </citation>
    <scope>NUCLEOTIDE SEQUENCE [LARGE SCALE GENOMIC DNA]</scope>
    <source>
        <strain evidence="6 7">DSM 28570</strain>
    </source>
</reference>
<dbReference type="InterPro" id="IPR006143">
    <property type="entry name" value="RND_pump_MFP"/>
</dbReference>
<dbReference type="Proteomes" id="UP000539642">
    <property type="component" value="Unassembled WGS sequence"/>
</dbReference>
<dbReference type="Pfam" id="PF25917">
    <property type="entry name" value="BSH_RND"/>
    <property type="match status" value="1"/>
</dbReference>
<feature type="transmembrane region" description="Helical" evidence="2">
    <location>
        <begin position="23"/>
        <end position="42"/>
    </location>
</feature>
<keyword evidence="2" id="KW-0812">Transmembrane</keyword>
<keyword evidence="2" id="KW-1133">Transmembrane helix</keyword>
<protein>
    <submittedName>
        <fullName evidence="6">Membrane fusion protein (Multidrug efflux system)</fullName>
    </submittedName>
</protein>
<comment type="similarity">
    <text evidence="1">Belongs to the membrane fusion protein (MFP) (TC 8.A.1) family.</text>
</comment>
<evidence type="ECO:0000256" key="2">
    <source>
        <dbReference type="SAM" id="Phobius"/>
    </source>
</evidence>
<dbReference type="AlphaFoldDB" id="A0A840USE6"/>
<keyword evidence="2" id="KW-0472">Membrane</keyword>
<feature type="domain" description="CusB-like beta-barrel" evidence="4">
    <location>
        <begin position="226"/>
        <end position="296"/>
    </location>
</feature>
<dbReference type="PANTHER" id="PTHR30469">
    <property type="entry name" value="MULTIDRUG RESISTANCE PROTEIN MDTA"/>
    <property type="match status" value="1"/>
</dbReference>
<dbReference type="GO" id="GO:1990281">
    <property type="term" value="C:efflux pump complex"/>
    <property type="evidence" value="ECO:0007669"/>
    <property type="project" value="TreeGrafter"/>
</dbReference>